<evidence type="ECO:0000256" key="1">
    <source>
        <dbReference type="ARBA" id="ARBA00004141"/>
    </source>
</evidence>
<dbReference type="EMBL" id="MU001888">
    <property type="protein sequence ID" value="KAF2794510.1"/>
    <property type="molecule type" value="Genomic_DNA"/>
</dbReference>
<dbReference type="Pfam" id="PF20684">
    <property type="entry name" value="Fung_rhodopsin"/>
    <property type="match status" value="1"/>
</dbReference>
<keyword evidence="4 6" id="KW-0472">Membrane</keyword>
<evidence type="ECO:0000256" key="6">
    <source>
        <dbReference type="SAM" id="Phobius"/>
    </source>
</evidence>
<reference evidence="8" key="1">
    <citation type="journal article" date="2020" name="Stud. Mycol.">
        <title>101 Dothideomycetes genomes: a test case for predicting lifestyles and emergence of pathogens.</title>
        <authorList>
            <person name="Haridas S."/>
            <person name="Albert R."/>
            <person name="Binder M."/>
            <person name="Bloem J."/>
            <person name="Labutti K."/>
            <person name="Salamov A."/>
            <person name="Andreopoulos B."/>
            <person name="Baker S."/>
            <person name="Barry K."/>
            <person name="Bills G."/>
            <person name="Bluhm B."/>
            <person name="Cannon C."/>
            <person name="Castanera R."/>
            <person name="Culley D."/>
            <person name="Daum C."/>
            <person name="Ezra D."/>
            <person name="Gonzalez J."/>
            <person name="Henrissat B."/>
            <person name="Kuo A."/>
            <person name="Liang C."/>
            <person name="Lipzen A."/>
            <person name="Lutzoni F."/>
            <person name="Magnuson J."/>
            <person name="Mondo S."/>
            <person name="Nolan M."/>
            <person name="Ohm R."/>
            <person name="Pangilinan J."/>
            <person name="Park H.-J."/>
            <person name="Ramirez L."/>
            <person name="Alfaro M."/>
            <person name="Sun H."/>
            <person name="Tritt A."/>
            <person name="Yoshinaga Y."/>
            <person name="Zwiers L.-H."/>
            <person name="Turgeon B."/>
            <person name="Goodwin S."/>
            <person name="Spatafora J."/>
            <person name="Crous P."/>
            <person name="Grigoriev I."/>
        </authorList>
    </citation>
    <scope>NUCLEOTIDE SEQUENCE</scope>
    <source>
        <strain evidence="8">CBS 109.77</strain>
    </source>
</reference>
<feature type="domain" description="Rhodopsin" evidence="7">
    <location>
        <begin position="12"/>
        <end position="219"/>
    </location>
</feature>
<dbReference type="PANTHER" id="PTHR33048">
    <property type="entry name" value="PTH11-LIKE INTEGRAL MEMBRANE PROTEIN (AFU_ORTHOLOGUE AFUA_5G11245)"/>
    <property type="match status" value="1"/>
</dbReference>
<evidence type="ECO:0000313" key="9">
    <source>
        <dbReference type="Proteomes" id="UP000799757"/>
    </source>
</evidence>
<organism evidence="8 9">
    <name type="scientific">Melanomma pulvis-pyrius CBS 109.77</name>
    <dbReference type="NCBI Taxonomy" id="1314802"/>
    <lineage>
        <taxon>Eukaryota</taxon>
        <taxon>Fungi</taxon>
        <taxon>Dikarya</taxon>
        <taxon>Ascomycota</taxon>
        <taxon>Pezizomycotina</taxon>
        <taxon>Dothideomycetes</taxon>
        <taxon>Pleosporomycetidae</taxon>
        <taxon>Pleosporales</taxon>
        <taxon>Melanommataceae</taxon>
        <taxon>Melanomma</taxon>
    </lineage>
</organism>
<feature type="non-terminal residue" evidence="8">
    <location>
        <position position="1"/>
    </location>
</feature>
<comment type="similarity">
    <text evidence="5">Belongs to the SAT4 family.</text>
</comment>
<evidence type="ECO:0000256" key="4">
    <source>
        <dbReference type="ARBA" id="ARBA00023136"/>
    </source>
</evidence>
<dbReference type="InterPro" id="IPR052337">
    <property type="entry name" value="SAT4-like"/>
</dbReference>
<sequence>QKVGLVIYSSLLSLMVDRHAGVHIWNLTPEQVHDVLYYFWVETIIYGPFIFFTKLSILLLYLRLLVPTRWSPLWTTIHIFIGISASFYTAITLVKIFQCNPIERAYKKSIPGRCINVPILLIVSGLFNTISDALILLVPIKACWNLKMSWQKKVAVCSVFTIGAIAPIFSAVGFACRVRTASSKDTTYDSPIILLWATAEVTTGVICACLPTLPSLLRRSNRR</sequence>
<name>A0A6A6XD55_9PLEO</name>
<feature type="transmembrane region" description="Helical" evidence="6">
    <location>
        <begin position="44"/>
        <end position="66"/>
    </location>
</feature>
<dbReference type="OrthoDB" id="5342292at2759"/>
<feature type="non-terminal residue" evidence="8">
    <location>
        <position position="223"/>
    </location>
</feature>
<evidence type="ECO:0000256" key="5">
    <source>
        <dbReference type="ARBA" id="ARBA00038359"/>
    </source>
</evidence>
<evidence type="ECO:0000259" key="7">
    <source>
        <dbReference type="Pfam" id="PF20684"/>
    </source>
</evidence>
<evidence type="ECO:0000256" key="2">
    <source>
        <dbReference type="ARBA" id="ARBA00022692"/>
    </source>
</evidence>
<accession>A0A6A6XD55</accession>
<feature type="transmembrane region" description="Helical" evidence="6">
    <location>
        <begin position="117"/>
        <end position="142"/>
    </location>
</feature>
<proteinExistence type="inferred from homology"/>
<gene>
    <name evidence="8" type="ORF">K505DRAFT_189583</name>
</gene>
<keyword evidence="3 6" id="KW-1133">Transmembrane helix</keyword>
<dbReference type="AlphaFoldDB" id="A0A6A6XD55"/>
<dbReference type="GO" id="GO:0016020">
    <property type="term" value="C:membrane"/>
    <property type="evidence" value="ECO:0007669"/>
    <property type="project" value="UniProtKB-SubCell"/>
</dbReference>
<dbReference type="Proteomes" id="UP000799757">
    <property type="component" value="Unassembled WGS sequence"/>
</dbReference>
<feature type="transmembrane region" description="Helical" evidence="6">
    <location>
        <begin position="73"/>
        <end position="97"/>
    </location>
</feature>
<feature type="transmembrane region" description="Helical" evidence="6">
    <location>
        <begin position="154"/>
        <end position="173"/>
    </location>
</feature>
<comment type="subcellular location">
    <subcellularLocation>
        <location evidence="1">Membrane</location>
        <topology evidence="1">Multi-pass membrane protein</topology>
    </subcellularLocation>
</comment>
<keyword evidence="9" id="KW-1185">Reference proteome</keyword>
<evidence type="ECO:0000313" key="8">
    <source>
        <dbReference type="EMBL" id="KAF2794510.1"/>
    </source>
</evidence>
<protein>
    <recommendedName>
        <fullName evidence="7">Rhodopsin domain-containing protein</fullName>
    </recommendedName>
</protein>
<keyword evidence="2 6" id="KW-0812">Transmembrane</keyword>
<dbReference type="PANTHER" id="PTHR33048:SF160">
    <property type="entry name" value="SAT4 FAMILY MEMBRANE PROTEIN"/>
    <property type="match status" value="1"/>
</dbReference>
<dbReference type="InterPro" id="IPR049326">
    <property type="entry name" value="Rhodopsin_dom_fungi"/>
</dbReference>
<evidence type="ECO:0000256" key="3">
    <source>
        <dbReference type="ARBA" id="ARBA00022989"/>
    </source>
</evidence>